<dbReference type="STRING" id="1116472.MGMO_42c00020"/>
<feature type="transmembrane region" description="Helical" evidence="8">
    <location>
        <begin position="95"/>
        <end position="113"/>
    </location>
</feature>
<organism evidence="10 11">
    <name type="scientific">Methyloglobulus morosus KoM1</name>
    <dbReference type="NCBI Taxonomy" id="1116472"/>
    <lineage>
        <taxon>Bacteria</taxon>
        <taxon>Pseudomonadati</taxon>
        <taxon>Pseudomonadota</taxon>
        <taxon>Gammaproteobacteria</taxon>
        <taxon>Methylococcales</taxon>
        <taxon>Methylococcaceae</taxon>
        <taxon>Methyloglobulus</taxon>
    </lineage>
</organism>
<feature type="transmembrane region" description="Helical" evidence="8">
    <location>
        <begin position="325"/>
        <end position="348"/>
    </location>
</feature>
<sequence>MPVPYWRLSSFYLCYFATLGAFIPYWSLYLKENGFNSAEIGQLSALLVGTKIIAPNLWGWIADRSRKNLRIIRWTSFFAALLFAGFLAIHNYVEFAWLTIAFSFFWNAPLPLYEAITLSHLRADSHGYSRIRLWGSVGFILTVTAVGHLLDSHPIVLLPFLITALLAMNWLTTLATPESRHIGHDRHPIRWANIIKKPEVIAFLLVYVLLQFAHAPYYVFYSIYLKQHLYSTTTTGLLWSLGVIAEIVLFLFMKGLLKRYSLRGILLTSLLFAVLRWVLIGGYVDNTSLLIVAQLLHAATFGGTHIAAIHFVHRYFDQHHQSKGQALYHSLSFGLGGMLGSLASGHYWESLGSHVIYSTAAVCSGIAYIIAYIWVGRKECCYT</sequence>
<keyword evidence="6 8" id="KW-1133">Transmembrane helix</keyword>
<dbReference type="GO" id="GO:0005886">
    <property type="term" value="C:plasma membrane"/>
    <property type="evidence" value="ECO:0007669"/>
    <property type="project" value="UniProtKB-SubCell"/>
</dbReference>
<keyword evidence="3" id="KW-1003">Cell membrane</keyword>
<evidence type="ECO:0000256" key="5">
    <source>
        <dbReference type="ARBA" id="ARBA00022692"/>
    </source>
</evidence>
<evidence type="ECO:0000256" key="1">
    <source>
        <dbReference type="ARBA" id="ARBA00004429"/>
    </source>
</evidence>
<dbReference type="EMBL" id="AYLO01000041">
    <property type="protein sequence ID" value="ESS72923.1"/>
    <property type="molecule type" value="Genomic_DNA"/>
</dbReference>
<dbReference type="PANTHER" id="PTHR23522:SF10">
    <property type="entry name" value="3-PHENYLPROPIONIC ACID TRANSPORTER-RELATED"/>
    <property type="match status" value="1"/>
</dbReference>
<evidence type="ECO:0000256" key="2">
    <source>
        <dbReference type="ARBA" id="ARBA00022448"/>
    </source>
</evidence>
<comment type="subcellular location">
    <subcellularLocation>
        <location evidence="1">Cell inner membrane</location>
        <topology evidence="1">Multi-pass membrane protein</topology>
    </subcellularLocation>
</comment>
<name>V5C864_9GAMM</name>
<protein>
    <submittedName>
        <fullName evidence="10">Putative 3-phenylpropionic acid transporter HcaT</fullName>
    </submittedName>
</protein>
<dbReference type="GO" id="GO:0030395">
    <property type="term" value="F:lactose binding"/>
    <property type="evidence" value="ECO:0007669"/>
    <property type="project" value="TreeGrafter"/>
</dbReference>
<dbReference type="PIRSF" id="PIRSF004925">
    <property type="entry name" value="HcaT"/>
    <property type="match status" value="1"/>
</dbReference>
<dbReference type="InterPro" id="IPR024989">
    <property type="entry name" value="MFS_assoc_dom"/>
</dbReference>
<dbReference type="Gene3D" id="1.20.1250.20">
    <property type="entry name" value="MFS general substrate transporter like domains"/>
    <property type="match status" value="2"/>
</dbReference>
<dbReference type="Pfam" id="PF12832">
    <property type="entry name" value="MFS_1_like"/>
    <property type="match status" value="1"/>
</dbReference>
<dbReference type="SUPFAM" id="SSF103473">
    <property type="entry name" value="MFS general substrate transporter"/>
    <property type="match status" value="1"/>
</dbReference>
<feature type="transmembrane region" description="Helical" evidence="8">
    <location>
        <begin position="40"/>
        <end position="59"/>
    </location>
</feature>
<evidence type="ECO:0000256" key="3">
    <source>
        <dbReference type="ARBA" id="ARBA00022475"/>
    </source>
</evidence>
<evidence type="ECO:0000256" key="7">
    <source>
        <dbReference type="ARBA" id="ARBA00023136"/>
    </source>
</evidence>
<dbReference type="CDD" id="cd17335">
    <property type="entry name" value="MFS_MFSD6"/>
    <property type="match status" value="1"/>
</dbReference>
<dbReference type="AlphaFoldDB" id="V5C864"/>
<feature type="transmembrane region" description="Helical" evidence="8">
    <location>
        <begin position="71"/>
        <end position="89"/>
    </location>
</feature>
<keyword evidence="11" id="KW-1185">Reference proteome</keyword>
<feature type="transmembrane region" description="Helical" evidence="8">
    <location>
        <begin position="290"/>
        <end position="313"/>
    </location>
</feature>
<evidence type="ECO:0000259" key="9">
    <source>
        <dbReference type="Pfam" id="PF12832"/>
    </source>
</evidence>
<feature type="transmembrane region" description="Helical" evidence="8">
    <location>
        <begin position="354"/>
        <end position="375"/>
    </location>
</feature>
<feature type="transmembrane region" description="Helical" evidence="8">
    <location>
        <begin position="156"/>
        <end position="176"/>
    </location>
</feature>
<feature type="transmembrane region" description="Helical" evidence="8">
    <location>
        <begin position="200"/>
        <end position="224"/>
    </location>
</feature>
<feature type="transmembrane region" description="Helical" evidence="8">
    <location>
        <begin position="236"/>
        <end position="253"/>
    </location>
</feature>
<comment type="caution">
    <text evidence="10">The sequence shown here is derived from an EMBL/GenBank/DDBJ whole genome shotgun (WGS) entry which is preliminary data.</text>
</comment>
<reference evidence="10 11" key="1">
    <citation type="journal article" date="2013" name="Genome Announc.">
        <title>Draft Genome Sequence of the Methanotrophic Gammaproteobacterium Methyloglobulus morosus DSM 22980 Strain KoM1.</title>
        <authorList>
            <person name="Poehlein A."/>
            <person name="Deutzmann J.S."/>
            <person name="Daniel R."/>
            <person name="Simeonova D.D."/>
        </authorList>
    </citation>
    <scope>NUCLEOTIDE SEQUENCE [LARGE SCALE GENOMIC DNA]</scope>
    <source>
        <strain evidence="10 11">KoM1</strain>
    </source>
</reference>
<dbReference type="InterPro" id="IPR026032">
    <property type="entry name" value="HcaT-like"/>
</dbReference>
<dbReference type="GO" id="GO:0015528">
    <property type="term" value="F:lactose:proton symporter activity"/>
    <property type="evidence" value="ECO:0007669"/>
    <property type="project" value="TreeGrafter"/>
</dbReference>
<keyword evidence="2" id="KW-0813">Transport</keyword>
<evidence type="ECO:0000313" key="10">
    <source>
        <dbReference type="EMBL" id="ESS72923.1"/>
    </source>
</evidence>
<dbReference type="RefSeq" id="WP_023494063.1">
    <property type="nucleotide sequence ID" value="NZ_AYLO01000041.1"/>
</dbReference>
<feature type="transmembrane region" description="Helical" evidence="8">
    <location>
        <begin position="133"/>
        <end position="150"/>
    </location>
</feature>
<dbReference type="Proteomes" id="UP000017842">
    <property type="component" value="Unassembled WGS sequence"/>
</dbReference>
<evidence type="ECO:0000256" key="8">
    <source>
        <dbReference type="SAM" id="Phobius"/>
    </source>
</evidence>
<feature type="domain" description="Major facilitator superfamily associated" evidence="9">
    <location>
        <begin position="5"/>
        <end position="357"/>
    </location>
</feature>
<dbReference type="NCBIfam" id="NF037955">
    <property type="entry name" value="mfs"/>
    <property type="match status" value="1"/>
</dbReference>
<dbReference type="PATRIC" id="fig|1116472.3.peg.1223"/>
<evidence type="ECO:0000256" key="4">
    <source>
        <dbReference type="ARBA" id="ARBA00022519"/>
    </source>
</evidence>
<feature type="transmembrane region" description="Helical" evidence="8">
    <location>
        <begin position="265"/>
        <end position="284"/>
    </location>
</feature>
<gene>
    <name evidence="10" type="primary">hcaT</name>
    <name evidence="10" type="ORF">MGMO_42c00020</name>
</gene>
<dbReference type="OrthoDB" id="9150135at2"/>
<dbReference type="InterPro" id="IPR036259">
    <property type="entry name" value="MFS_trans_sf"/>
</dbReference>
<dbReference type="PANTHER" id="PTHR23522">
    <property type="entry name" value="BLL5896 PROTEIN"/>
    <property type="match status" value="1"/>
</dbReference>
<keyword evidence="7 8" id="KW-0472">Membrane</keyword>
<proteinExistence type="predicted"/>
<keyword evidence="4" id="KW-0997">Cell inner membrane</keyword>
<evidence type="ECO:0000256" key="6">
    <source>
        <dbReference type="ARBA" id="ARBA00022989"/>
    </source>
</evidence>
<evidence type="ECO:0000313" key="11">
    <source>
        <dbReference type="Proteomes" id="UP000017842"/>
    </source>
</evidence>
<feature type="transmembrane region" description="Helical" evidence="8">
    <location>
        <begin position="12"/>
        <end position="28"/>
    </location>
</feature>
<keyword evidence="5 8" id="KW-0812">Transmembrane</keyword>
<accession>V5C864</accession>
<dbReference type="eggNOG" id="COG2814">
    <property type="taxonomic scope" value="Bacteria"/>
</dbReference>